<reference evidence="5 6" key="1">
    <citation type="journal article" date="2015" name="Antonie Van Leeuwenhoek">
        <title>Tamlana nanhaiensis sp. nov., isolated from surface seawater collected from the South China Sea.</title>
        <authorList>
            <person name="Liu X."/>
            <person name="Lai Q."/>
            <person name="Du Y."/>
            <person name="Li G."/>
            <person name="Sun F."/>
            <person name="Shao Z."/>
        </authorList>
    </citation>
    <scope>NUCLEOTIDE SEQUENCE [LARGE SCALE GENOMIC DNA]</scope>
    <source>
        <strain evidence="5 6">FHC16</strain>
    </source>
</reference>
<protein>
    <recommendedName>
        <fullName evidence="4">Fibronectin type-III domain-containing protein</fullName>
    </recommendedName>
</protein>
<proteinExistence type="predicted"/>
<evidence type="ECO:0000259" key="4">
    <source>
        <dbReference type="PROSITE" id="PS50853"/>
    </source>
</evidence>
<keyword evidence="6" id="KW-1185">Reference proteome</keyword>
<dbReference type="CDD" id="cd00161">
    <property type="entry name" value="beta-trefoil_Ricin-like"/>
    <property type="match status" value="1"/>
</dbReference>
<dbReference type="InterPro" id="IPR013783">
    <property type="entry name" value="Ig-like_fold"/>
</dbReference>
<dbReference type="Gene3D" id="2.60.120.200">
    <property type="match status" value="1"/>
</dbReference>
<organism evidence="5 6">
    <name type="scientific">Neotamlana nanhaiensis</name>
    <dbReference type="NCBI Taxonomy" id="1382798"/>
    <lineage>
        <taxon>Bacteria</taxon>
        <taxon>Pseudomonadati</taxon>
        <taxon>Bacteroidota</taxon>
        <taxon>Flavobacteriia</taxon>
        <taxon>Flavobacteriales</taxon>
        <taxon>Flavobacteriaceae</taxon>
        <taxon>Neotamlana</taxon>
    </lineage>
</organism>
<dbReference type="GO" id="GO:0005975">
    <property type="term" value="P:carbohydrate metabolic process"/>
    <property type="evidence" value="ECO:0007669"/>
    <property type="project" value="UniProtKB-ARBA"/>
</dbReference>
<dbReference type="SUPFAM" id="SSF49899">
    <property type="entry name" value="Concanavalin A-like lectins/glucanases"/>
    <property type="match status" value="1"/>
</dbReference>
<dbReference type="GO" id="GO:0004553">
    <property type="term" value="F:hydrolase activity, hydrolyzing O-glycosyl compounds"/>
    <property type="evidence" value="ECO:0007669"/>
    <property type="project" value="UniProtKB-ARBA"/>
</dbReference>
<evidence type="ECO:0000256" key="3">
    <source>
        <dbReference type="SAM" id="SignalP"/>
    </source>
</evidence>
<dbReference type="Gene3D" id="2.80.10.50">
    <property type="match status" value="2"/>
</dbReference>
<accession>A0A0D7W6C9</accession>
<dbReference type="InterPro" id="IPR036116">
    <property type="entry name" value="FN3_sf"/>
</dbReference>
<feature type="signal peptide" evidence="3">
    <location>
        <begin position="1"/>
        <end position="23"/>
    </location>
</feature>
<evidence type="ECO:0000256" key="1">
    <source>
        <dbReference type="ARBA" id="ARBA00022729"/>
    </source>
</evidence>
<evidence type="ECO:0000313" key="6">
    <source>
        <dbReference type="Proteomes" id="UP000032361"/>
    </source>
</evidence>
<dbReference type="SUPFAM" id="SSF49265">
    <property type="entry name" value="Fibronectin type III"/>
    <property type="match status" value="1"/>
</dbReference>
<dbReference type="Pfam" id="PF13385">
    <property type="entry name" value="Laminin_G_3"/>
    <property type="match status" value="1"/>
</dbReference>
<dbReference type="PROSITE" id="PS50231">
    <property type="entry name" value="RICIN_B_LECTIN"/>
    <property type="match status" value="1"/>
</dbReference>
<dbReference type="PANTHER" id="PTHR42535">
    <property type="entry name" value="OOKINETE PROTEIN, PUTATIVE-RELATED"/>
    <property type="match status" value="1"/>
</dbReference>
<dbReference type="Gene3D" id="2.60.40.10">
    <property type="entry name" value="Immunoglobulins"/>
    <property type="match status" value="1"/>
</dbReference>
<dbReference type="AlphaFoldDB" id="A0A0D7W6C9"/>
<dbReference type="STRING" id="1382798.PK35_02830"/>
<keyword evidence="2" id="KW-1015">Disulfide bond</keyword>
<feature type="chain" id="PRO_5002325596" description="Fibronectin type-III domain-containing protein" evidence="3">
    <location>
        <begin position="24"/>
        <end position="934"/>
    </location>
</feature>
<gene>
    <name evidence="5" type="ORF">PK35_02830</name>
</gene>
<dbReference type="InterPro" id="IPR013320">
    <property type="entry name" value="ConA-like_dom_sf"/>
</dbReference>
<dbReference type="Pfam" id="PF18962">
    <property type="entry name" value="Por_Secre_tail"/>
    <property type="match status" value="1"/>
</dbReference>
<dbReference type="OrthoDB" id="1281073at2"/>
<dbReference type="InterPro" id="IPR000772">
    <property type="entry name" value="Ricin_B_lectin"/>
</dbReference>
<dbReference type="PROSITE" id="PS50853">
    <property type="entry name" value="FN3"/>
    <property type="match status" value="1"/>
</dbReference>
<comment type="caution">
    <text evidence="5">The sequence shown here is derived from an EMBL/GenBank/DDBJ whole genome shotgun (WGS) entry which is preliminary data.</text>
</comment>
<dbReference type="InterPro" id="IPR003961">
    <property type="entry name" value="FN3_dom"/>
</dbReference>
<dbReference type="PANTHER" id="PTHR42535:SF2">
    <property type="entry name" value="CHROMOSOME UNDETERMINED SCAFFOLD_146, WHOLE GENOME SHOTGUN SEQUENCE"/>
    <property type="match status" value="1"/>
</dbReference>
<sequence length="934" mass="102708">MKKNTFFISFLLLFAIGIWQINAQTSTSSNFVVQPSADEVLFYDVKATGTPKTMLWGLDTAWASEENFRRGMAFMGGENVDVVRVSYFTHLPLESNGELAPAIKALIDKRLGYLALLGRPMQLTMNSVRNSVDPSYGTQGNYNPVTWAANIAATISYYEAAGHEVISLAPCNECDLGTSYGNGDKPFNAALNTELRKLSELDDVRISSSTLNTDQALPWYNYLKSTLDEGITHQLAGSFSNYANFFETVRSDGNYASNDELHNVIEAIAGLEYGLQMGIWWGTPEYTGGKFLKASKGARLAYAENRSNWTAASVYRNQDGQVEAFLGASERQAVATSYKFVSQNRAVYYDGHGPQREFVMQMPGGTGYHQNQPNAERVINIQWGEDIQPAIANGMYKLVNRESGKVIQVANGSTNDGANIEVGTDAGQTYQQWEMNAVPANVGGDFTFYKIGLGSNTSKKMAVDASNLFNNGNIISFADSNSLNRHWFIEYAEDGWFYIGSRISGKFLEVASTSENANVRQWEKKTGLNSYSQQWRFLPVNAPVEFNAPSVPNNLVATGNPESIQLDWTASPEADVAGYTIFRAETAGGTYSTIARNVLTTSFVDNTVTIGGQYFYKIKAVDNSLNASAHSAEVSAIANGNNAVVAHYEFEQNILDSSTNLNHTASSGTISFDSGEIGSESLVLNGSSYLQLPPDIANQEEITVATWVYWNGGNIWQRIFDFGNNQNEFMYMSPYSGTGYLRFGINNGSGLQTLDATVALPENQWSHVAVTLGATTASLYINGVLINESNTVTARPIDFKPMFNYIGKSQFSTNPLLNGRIDDFRVYNYALTAQDVANLYNKTLSTDNCENNCIDGLTFWPVPANDVLNLSFTNNTNEITTANIYDINGRLLLTEDFVNTAKGQLSVAQLPSGMYLLKLNKGEKISVKKLLIRH</sequence>
<dbReference type="RefSeq" id="WP_044625099.1">
    <property type="nucleotide sequence ID" value="NZ_JTDV01000001.1"/>
</dbReference>
<name>A0A0D7W6C9_9FLAO</name>
<dbReference type="Proteomes" id="UP000032361">
    <property type="component" value="Unassembled WGS sequence"/>
</dbReference>
<feature type="domain" description="Fibronectin type-III" evidence="4">
    <location>
        <begin position="548"/>
        <end position="641"/>
    </location>
</feature>
<dbReference type="SMART" id="SM00560">
    <property type="entry name" value="LamGL"/>
    <property type="match status" value="1"/>
</dbReference>
<evidence type="ECO:0000256" key="2">
    <source>
        <dbReference type="ARBA" id="ARBA00023157"/>
    </source>
</evidence>
<dbReference type="NCBIfam" id="TIGR04183">
    <property type="entry name" value="Por_Secre_tail"/>
    <property type="match status" value="1"/>
</dbReference>
<dbReference type="PATRIC" id="fig|1382798.3.peg.573"/>
<dbReference type="Pfam" id="PF14200">
    <property type="entry name" value="RicinB_lectin_2"/>
    <property type="match status" value="1"/>
</dbReference>
<evidence type="ECO:0000313" key="5">
    <source>
        <dbReference type="EMBL" id="KJD34711.1"/>
    </source>
</evidence>
<dbReference type="InterPro" id="IPR035992">
    <property type="entry name" value="Ricin_B-like_lectins"/>
</dbReference>
<dbReference type="InterPro" id="IPR026444">
    <property type="entry name" value="Secre_tail"/>
</dbReference>
<dbReference type="SUPFAM" id="SSF50370">
    <property type="entry name" value="Ricin B-like lectins"/>
    <property type="match status" value="1"/>
</dbReference>
<dbReference type="InterPro" id="IPR006558">
    <property type="entry name" value="LamG-like"/>
</dbReference>
<keyword evidence="1 3" id="KW-0732">Signal</keyword>
<dbReference type="EMBL" id="JTDV01000001">
    <property type="protein sequence ID" value="KJD34711.1"/>
    <property type="molecule type" value="Genomic_DNA"/>
</dbReference>